<gene>
    <name evidence="1" type="ORF">GCM10022271_02250</name>
</gene>
<dbReference type="InterPro" id="IPR018641">
    <property type="entry name" value="Trfase_1_rSAM/seldom-assoc"/>
</dbReference>
<evidence type="ECO:0000313" key="2">
    <source>
        <dbReference type="Proteomes" id="UP001501456"/>
    </source>
</evidence>
<dbReference type="Proteomes" id="UP001501456">
    <property type="component" value="Unassembled WGS sequence"/>
</dbReference>
<dbReference type="RefSeq" id="WP_344726196.1">
    <property type="nucleotide sequence ID" value="NZ_BAABBI010000001.1"/>
</dbReference>
<dbReference type="Gene3D" id="3.90.550.10">
    <property type="entry name" value="Spore Coat Polysaccharide Biosynthesis Protein SpsA, Chain A"/>
    <property type="match status" value="1"/>
</dbReference>
<dbReference type="PANTHER" id="PTHR36529">
    <property type="entry name" value="SLL1095 PROTEIN"/>
    <property type="match status" value="1"/>
</dbReference>
<dbReference type="SUPFAM" id="SSF53448">
    <property type="entry name" value="Nucleotide-diphospho-sugar transferases"/>
    <property type="match status" value="1"/>
</dbReference>
<comment type="caution">
    <text evidence="1">The sequence shown here is derived from an EMBL/GenBank/DDBJ whole genome shotgun (WGS) entry which is preliminary data.</text>
</comment>
<dbReference type="PANTHER" id="PTHR36529:SF1">
    <property type="entry name" value="GLYCOSYLTRANSFERASE"/>
    <property type="match status" value="1"/>
</dbReference>
<organism evidence="1 2">
    <name type="scientific">Corallibacter vietnamensis</name>
    <dbReference type="NCBI Taxonomy" id="904130"/>
    <lineage>
        <taxon>Bacteria</taxon>
        <taxon>Pseudomonadati</taxon>
        <taxon>Bacteroidota</taxon>
        <taxon>Flavobacteriia</taxon>
        <taxon>Flavobacteriales</taxon>
        <taxon>Flavobacteriaceae</taxon>
        <taxon>Corallibacter</taxon>
    </lineage>
</organism>
<dbReference type="InterPro" id="IPR029044">
    <property type="entry name" value="Nucleotide-diphossugar_trans"/>
</dbReference>
<evidence type="ECO:0000313" key="1">
    <source>
        <dbReference type="EMBL" id="GAA3773723.1"/>
    </source>
</evidence>
<dbReference type="EMBL" id="BAABBI010000001">
    <property type="protein sequence ID" value="GAA3773723.1"/>
    <property type="molecule type" value="Genomic_DNA"/>
</dbReference>
<accession>A0ABP7GTJ6</accession>
<sequence>MGLLSSKDTKNNDELAYNFHFPTSKSALIIFTKNPELGKCKTRLAKTIGNEAALHVYTLLLKHTAKITTPIKTDKFVFYSNKILHNDFWDENIFKKRLQQGHNLGERMENAFLELFQSGYEKIIIIGSDLYDLTSEVINVAFETLNNHDHVIGPATDGGYYLLGMKSPHPTIFKNKQWSTASIYKDTLNDLKQNTVYILKKLNDIDTFEDLKAHNKLINAIPRNYDKTY</sequence>
<name>A0ABP7GTJ6_9FLAO</name>
<reference evidence="2" key="1">
    <citation type="journal article" date="2019" name="Int. J. Syst. Evol. Microbiol.">
        <title>The Global Catalogue of Microorganisms (GCM) 10K type strain sequencing project: providing services to taxonomists for standard genome sequencing and annotation.</title>
        <authorList>
            <consortium name="The Broad Institute Genomics Platform"/>
            <consortium name="The Broad Institute Genome Sequencing Center for Infectious Disease"/>
            <person name="Wu L."/>
            <person name="Ma J."/>
        </authorList>
    </citation>
    <scope>NUCLEOTIDE SEQUENCE [LARGE SCALE GENOMIC DNA]</scope>
    <source>
        <strain evidence="2">JCM 17525</strain>
    </source>
</reference>
<protein>
    <submittedName>
        <fullName evidence="1">TIGR04282 family arsenosugar biosynthesis glycosyltransferase</fullName>
    </submittedName>
</protein>
<dbReference type="NCBIfam" id="TIGR04282">
    <property type="entry name" value="glyco_like_cofC"/>
    <property type="match status" value="1"/>
</dbReference>
<dbReference type="Pfam" id="PF09837">
    <property type="entry name" value="DUF2064"/>
    <property type="match status" value="1"/>
</dbReference>
<keyword evidence="2" id="KW-1185">Reference proteome</keyword>
<proteinExistence type="predicted"/>